<feature type="compositionally biased region" description="Pro residues" evidence="1">
    <location>
        <begin position="169"/>
        <end position="184"/>
    </location>
</feature>
<protein>
    <submittedName>
        <fullName evidence="3">Uncharacterized protein</fullName>
    </submittedName>
</protein>
<dbReference type="Proteomes" id="UP000887563">
    <property type="component" value="Unplaced"/>
</dbReference>
<name>A0A914NP65_MELIC</name>
<keyword evidence="2" id="KW-1185">Reference proteome</keyword>
<feature type="compositionally biased region" description="Low complexity" evidence="1">
    <location>
        <begin position="185"/>
        <end position="206"/>
    </location>
</feature>
<evidence type="ECO:0000313" key="3">
    <source>
        <dbReference type="WBParaSite" id="Minc3s08588g42402"/>
    </source>
</evidence>
<reference evidence="3" key="1">
    <citation type="submission" date="2022-11" db="UniProtKB">
        <authorList>
            <consortium name="WormBaseParasite"/>
        </authorList>
    </citation>
    <scope>IDENTIFICATION</scope>
</reference>
<sequence>MLRHRHRQRLLEEQKSYNNNNSVIQTIRNNKQKQQLLNRQLFGDENNNLAVDWRNRQFGIRNRQQQNELIKDQLGKELLQLEGNDENNEKGGKQSLQLERRFRLVPNKVVFRPRLKIRRPQNIENINGQQRPSIQLPENSAFGTEQKRGSHLPIALPSLSLFGEEPSEQPIPVPPAPGEPPPSQVPTQTIRETSTTTTDTTTTTTTSQPLPAPAMEPKKQPHNHPKKIEENGGNSHGEDSGIIGNSGLVGDGPGPLPPGFSEAGAGFIGLSNGAEDNGLSFGSGPE</sequence>
<dbReference type="AlphaFoldDB" id="A0A914NP65"/>
<proteinExistence type="predicted"/>
<dbReference type="WBParaSite" id="Minc3s08588g42402">
    <property type="protein sequence ID" value="Minc3s08588g42402"/>
    <property type="gene ID" value="Minc3s08588g42402"/>
</dbReference>
<organism evidence="2 3">
    <name type="scientific">Meloidogyne incognita</name>
    <name type="common">Southern root-knot nematode worm</name>
    <name type="synonym">Oxyuris incognita</name>
    <dbReference type="NCBI Taxonomy" id="6306"/>
    <lineage>
        <taxon>Eukaryota</taxon>
        <taxon>Metazoa</taxon>
        <taxon>Ecdysozoa</taxon>
        <taxon>Nematoda</taxon>
        <taxon>Chromadorea</taxon>
        <taxon>Rhabditida</taxon>
        <taxon>Tylenchina</taxon>
        <taxon>Tylenchomorpha</taxon>
        <taxon>Tylenchoidea</taxon>
        <taxon>Meloidogynidae</taxon>
        <taxon>Meloidogyninae</taxon>
        <taxon>Meloidogyne</taxon>
        <taxon>Meloidogyne incognita group</taxon>
    </lineage>
</organism>
<feature type="region of interest" description="Disordered" evidence="1">
    <location>
        <begin position="162"/>
        <end position="263"/>
    </location>
</feature>
<evidence type="ECO:0000313" key="2">
    <source>
        <dbReference type="Proteomes" id="UP000887563"/>
    </source>
</evidence>
<evidence type="ECO:0000256" key="1">
    <source>
        <dbReference type="SAM" id="MobiDB-lite"/>
    </source>
</evidence>
<accession>A0A914NP65</accession>